<evidence type="ECO:0000313" key="2">
    <source>
        <dbReference type="Proteomes" id="UP000284706"/>
    </source>
</evidence>
<protein>
    <submittedName>
        <fullName evidence="1">Uncharacterized protein</fullName>
    </submittedName>
</protein>
<proteinExistence type="predicted"/>
<reference evidence="1 2" key="1">
    <citation type="journal article" date="2018" name="Evol. Lett.">
        <title>Horizontal gene cluster transfer increased hallucinogenic mushroom diversity.</title>
        <authorList>
            <person name="Reynolds H.T."/>
            <person name="Vijayakumar V."/>
            <person name="Gluck-Thaler E."/>
            <person name="Korotkin H.B."/>
            <person name="Matheny P.B."/>
            <person name="Slot J.C."/>
        </authorList>
    </citation>
    <scope>NUCLEOTIDE SEQUENCE [LARGE SCALE GENOMIC DNA]</scope>
    <source>
        <strain evidence="1 2">SRW20</strain>
    </source>
</reference>
<gene>
    <name evidence="1" type="ORF">CVT26_013078</name>
</gene>
<evidence type="ECO:0000313" key="1">
    <source>
        <dbReference type="EMBL" id="PPQ76421.1"/>
    </source>
</evidence>
<dbReference type="InParanoid" id="A0A409WD58"/>
<keyword evidence="2" id="KW-1185">Reference proteome</keyword>
<organism evidence="1 2">
    <name type="scientific">Gymnopilus dilepis</name>
    <dbReference type="NCBI Taxonomy" id="231916"/>
    <lineage>
        <taxon>Eukaryota</taxon>
        <taxon>Fungi</taxon>
        <taxon>Dikarya</taxon>
        <taxon>Basidiomycota</taxon>
        <taxon>Agaricomycotina</taxon>
        <taxon>Agaricomycetes</taxon>
        <taxon>Agaricomycetidae</taxon>
        <taxon>Agaricales</taxon>
        <taxon>Agaricineae</taxon>
        <taxon>Hymenogastraceae</taxon>
        <taxon>Gymnopilus</taxon>
    </lineage>
</organism>
<dbReference type="EMBL" id="NHYE01005162">
    <property type="protein sequence ID" value="PPQ76421.1"/>
    <property type="molecule type" value="Genomic_DNA"/>
</dbReference>
<comment type="caution">
    <text evidence="1">The sequence shown here is derived from an EMBL/GenBank/DDBJ whole genome shotgun (WGS) entry which is preliminary data.</text>
</comment>
<dbReference type="AlphaFoldDB" id="A0A409WD58"/>
<sequence>MDNSTPGSVLAKIKGLHEIDWMEYRTEGHGLHSVCGWWWSRPNPRADPEVTSVTGFKADYHHASQRSANFSTTYPINHSANGIQVTPV</sequence>
<dbReference type="Proteomes" id="UP000284706">
    <property type="component" value="Unassembled WGS sequence"/>
</dbReference>
<name>A0A409WD58_9AGAR</name>
<accession>A0A409WD58</accession>